<name>A0ABX2B2N9_9BACT</name>
<dbReference type="EMBL" id="JABKKJ010000017">
    <property type="protein sequence ID" value="NPE25794.1"/>
    <property type="molecule type" value="Genomic_DNA"/>
</dbReference>
<gene>
    <name evidence="1" type="ORF">HPS54_09750</name>
</gene>
<dbReference type="Proteomes" id="UP000820977">
    <property type="component" value="Unassembled WGS sequence"/>
</dbReference>
<sequence>MKKHIFIICMLLILPLGCLKAETLKIRGELYNLDESGSVSKRADYDLIIHVPDMNDNGMTVILQPLKGDKREMIDFPIDDVFYDYESIVDAAVLYSGPRFSTYDEDYVIGSAALISVKSSKSDVRIGIVKEIKRMFLAKDSKVWRKYDNETDFTYLGICPNEELGSMIGTIFARYNLKESSVERPVEKGDPMEPTVCIGDMKVFTDYFYAFKDHVLVVLTLDAFHLQSFDISAEVYSNSTKITSQTVGCVLDSEHEWIFNKKIYIPYEDLKNCSEGQLLEIHIKCNSDDGEVKTISEVTLPKIIRYEK</sequence>
<protein>
    <submittedName>
        <fullName evidence="1">Uncharacterized protein</fullName>
    </submittedName>
</protein>
<organism evidence="1 2">
    <name type="scientific">Xylanibacter caecicola</name>
    <dbReference type="NCBI Taxonomy" id="2736294"/>
    <lineage>
        <taxon>Bacteria</taxon>
        <taxon>Pseudomonadati</taxon>
        <taxon>Bacteroidota</taxon>
        <taxon>Bacteroidia</taxon>
        <taxon>Bacteroidales</taxon>
        <taxon>Prevotellaceae</taxon>
        <taxon>Xylanibacter</taxon>
    </lineage>
</organism>
<proteinExistence type="predicted"/>
<evidence type="ECO:0000313" key="2">
    <source>
        <dbReference type="Proteomes" id="UP000820977"/>
    </source>
</evidence>
<keyword evidence="2" id="KW-1185">Reference proteome</keyword>
<accession>A0ABX2B2N9</accession>
<dbReference type="RefSeq" id="WP_172345259.1">
    <property type="nucleotide sequence ID" value="NZ_CASYYZ010000015.1"/>
</dbReference>
<comment type="caution">
    <text evidence="1">The sequence shown here is derived from an EMBL/GenBank/DDBJ whole genome shotgun (WGS) entry which is preliminary data.</text>
</comment>
<reference evidence="1 2" key="1">
    <citation type="submission" date="2020-05" db="EMBL/GenBank/DDBJ databases">
        <title>Distinct polysaccharide utilization as determinants for interspecies competition between intestinal Prevotella spp.</title>
        <authorList>
            <person name="Galvez E.J.C."/>
            <person name="Iljazovic A."/>
            <person name="Strowig T."/>
        </authorList>
    </citation>
    <scope>NUCLEOTIDE SEQUENCE [LARGE SCALE GENOMIC DNA]</scope>
    <source>
        <strain evidence="1 2">PCHR</strain>
    </source>
</reference>
<evidence type="ECO:0000313" key="1">
    <source>
        <dbReference type="EMBL" id="NPE25794.1"/>
    </source>
</evidence>